<dbReference type="Proteomes" id="UP000799537">
    <property type="component" value="Unassembled WGS sequence"/>
</dbReference>
<evidence type="ECO:0000313" key="3">
    <source>
        <dbReference type="Proteomes" id="UP000799537"/>
    </source>
</evidence>
<keyword evidence="3" id="KW-1185">Reference proteome</keyword>
<organism evidence="2 3">
    <name type="scientific">Zasmidium cellare ATCC 36951</name>
    <dbReference type="NCBI Taxonomy" id="1080233"/>
    <lineage>
        <taxon>Eukaryota</taxon>
        <taxon>Fungi</taxon>
        <taxon>Dikarya</taxon>
        <taxon>Ascomycota</taxon>
        <taxon>Pezizomycotina</taxon>
        <taxon>Dothideomycetes</taxon>
        <taxon>Dothideomycetidae</taxon>
        <taxon>Mycosphaerellales</taxon>
        <taxon>Mycosphaerellaceae</taxon>
        <taxon>Zasmidium</taxon>
    </lineage>
</organism>
<evidence type="ECO:0008006" key="4">
    <source>
        <dbReference type="Google" id="ProtNLM"/>
    </source>
</evidence>
<dbReference type="EMBL" id="ML993599">
    <property type="protein sequence ID" value="KAF2165748.1"/>
    <property type="molecule type" value="Genomic_DNA"/>
</dbReference>
<dbReference type="RefSeq" id="XP_033666637.1">
    <property type="nucleotide sequence ID" value="XM_033813049.1"/>
</dbReference>
<accession>A0A6A6CHT5</accession>
<reference evidence="2" key="1">
    <citation type="journal article" date="2020" name="Stud. Mycol.">
        <title>101 Dothideomycetes genomes: a test case for predicting lifestyles and emergence of pathogens.</title>
        <authorList>
            <person name="Haridas S."/>
            <person name="Albert R."/>
            <person name="Binder M."/>
            <person name="Bloem J."/>
            <person name="Labutti K."/>
            <person name="Salamov A."/>
            <person name="Andreopoulos B."/>
            <person name="Baker S."/>
            <person name="Barry K."/>
            <person name="Bills G."/>
            <person name="Bluhm B."/>
            <person name="Cannon C."/>
            <person name="Castanera R."/>
            <person name="Culley D."/>
            <person name="Daum C."/>
            <person name="Ezra D."/>
            <person name="Gonzalez J."/>
            <person name="Henrissat B."/>
            <person name="Kuo A."/>
            <person name="Liang C."/>
            <person name="Lipzen A."/>
            <person name="Lutzoni F."/>
            <person name="Magnuson J."/>
            <person name="Mondo S."/>
            <person name="Nolan M."/>
            <person name="Ohm R."/>
            <person name="Pangilinan J."/>
            <person name="Park H.-J."/>
            <person name="Ramirez L."/>
            <person name="Alfaro M."/>
            <person name="Sun H."/>
            <person name="Tritt A."/>
            <person name="Yoshinaga Y."/>
            <person name="Zwiers L.-H."/>
            <person name="Turgeon B."/>
            <person name="Goodwin S."/>
            <person name="Spatafora J."/>
            <person name="Crous P."/>
            <person name="Grigoriev I."/>
        </authorList>
    </citation>
    <scope>NUCLEOTIDE SEQUENCE</scope>
    <source>
        <strain evidence="2">ATCC 36951</strain>
    </source>
</reference>
<dbReference type="AlphaFoldDB" id="A0A6A6CHT5"/>
<dbReference type="GeneID" id="54566321"/>
<protein>
    <recommendedName>
        <fullName evidence="4">Phosphatidylglycerol/phosphatidylinositol transfer protein</fullName>
    </recommendedName>
</protein>
<name>A0A6A6CHT5_ZASCE</name>
<proteinExistence type="predicted"/>
<feature type="chain" id="PRO_5025684093" description="Phosphatidylglycerol/phosphatidylinositol transfer protein" evidence="1">
    <location>
        <begin position="29"/>
        <end position="165"/>
    </location>
</feature>
<keyword evidence="1" id="KW-0732">Signal</keyword>
<sequence>MKYLHLLTTAACLLPMAISHALPRDSEATFPEGWGYCKHFPEKGSIKVSSFTPETDLRPIAQDDGEIRELKFTIQGDSDFDLEDGATVEGEAKKVGKKKLPLCGGEGSQRCPSRELEFTYSASFPKGKKTKKSQRRVTVKVRNGKGDVLTCVEGKMDLWAEGEGE</sequence>
<evidence type="ECO:0000256" key="1">
    <source>
        <dbReference type="SAM" id="SignalP"/>
    </source>
</evidence>
<gene>
    <name evidence="2" type="ORF">M409DRAFT_55624</name>
</gene>
<evidence type="ECO:0000313" key="2">
    <source>
        <dbReference type="EMBL" id="KAF2165748.1"/>
    </source>
</evidence>
<feature type="signal peptide" evidence="1">
    <location>
        <begin position="1"/>
        <end position="28"/>
    </location>
</feature>